<dbReference type="WBParaSite" id="nRc.2.0.1.t36937-RA">
    <property type="protein sequence ID" value="nRc.2.0.1.t36937-RA"/>
    <property type="gene ID" value="nRc.2.0.1.g36937"/>
</dbReference>
<keyword evidence="1" id="KW-1185">Reference proteome</keyword>
<sequence length="113" mass="12262">MATFNIVEVDNSFGQPQDCQDNTNFQISSTEMEQEKPVVVIIADPPITDTLAAGNEGAAQEEKLMEINVNAEEERTSEEPYVEVISEIGSDDETPETNVLTALPVYAKAGGQN</sequence>
<proteinExistence type="predicted"/>
<organism evidence="1 2">
    <name type="scientific">Romanomermis culicivorax</name>
    <name type="common">Nematode worm</name>
    <dbReference type="NCBI Taxonomy" id="13658"/>
    <lineage>
        <taxon>Eukaryota</taxon>
        <taxon>Metazoa</taxon>
        <taxon>Ecdysozoa</taxon>
        <taxon>Nematoda</taxon>
        <taxon>Enoplea</taxon>
        <taxon>Dorylaimia</taxon>
        <taxon>Mermithida</taxon>
        <taxon>Mermithoidea</taxon>
        <taxon>Mermithidae</taxon>
        <taxon>Romanomermis</taxon>
    </lineage>
</organism>
<evidence type="ECO:0000313" key="2">
    <source>
        <dbReference type="WBParaSite" id="nRc.2.0.1.t36937-RA"/>
    </source>
</evidence>
<protein>
    <submittedName>
        <fullName evidence="2">Uncharacterized protein</fullName>
    </submittedName>
</protein>
<evidence type="ECO:0000313" key="1">
    <source>
        <dbReference type="Proteomes" id="UP000887565"/>
    </source>
</evidence>
<dbReference type="AlphaFoldDB" id="A0A915KE06"/>
<reference evidence="2" key="1">
    <citation type="submission" date="2022-11" db="UniProtKB">
        <authorList>
            <consortium name="WormBaseParasite"/>
        </authorList>
    </citation>
    <scope>IDENTIFICATION</scope>
</reference>
<name>A0A915KE06_ROMCU</name>
<accession>A0A915KE06</accession>
<dbReference type="Proteomes" id="UP000887565">
    <property type="component" value="Unplaced"/>
</dbReference>